<dbReference type="KEGG" id="hsw:Hsw_2712"/>
<name>W8F2R1_9BACT</name>
<dbReference type="STRING" id="1227739.Hsw_2712"/>
<dbReference type="AlphaFoldDB" id="W8F2R1"/>
<proteinExistence type="predicted"/>
<keyword evidence="3" id="KW-1185">Reference proteome</keyword>
<evidence type="ECO:0000313" key="2">
    <source>
        <dbReference type="EMBL" id="AHJ98307.1"/>
    </source>
</evidence>
<dbReference type="PATRIC" id="fig|1227739.3.peg.2899"/>
<dbReference type="HOGENOM" id="CLU_2861690_0_0_10"/>
<dbReference type="Proteomes" id="UP000019423">
    <property type="component" value="Chromosome"/>
</dbReference>
<evidence type="ECO:0000256" key="1">
    <source>
        <dbReference type="SAM" id="MobiDB-lite"/>
    </source>
</evidence>
<organism evidence="2 3">
    <name type="scientific">Hymenobacter swuensis DY53</name>
    <dbReference type="NCBI Taxonomy" id="1227739"/>
    <lineage>
        <taxon>Bacteria</taxon>
        <taxon>Pseudomonadati</taxon>
        <taxon>Bacteroidota</taxon>
        <taxon>Cytophagia</taxon>
        <taxon>Cytophagales</taxon>
        <taxon>Hymenobacteraceae</taxon>
        <taxon>Hymenobacter</taxon>
    </lineage>
</organism>
<gene>
    <name evidence="2" type="ORF">Hsw_2712</name>
</gene>
<reference evidence="2 3" key="1">
    <citation type="submission" date="2014-01" db="EMBL/GenBank/DDBJ databases">
        <title>Complete genome sequence of ionizing-radiation resistance bacterium Hymenobacter swuensis DY53.</title>
        <authorList>
            <person name="Jung J.-H."/>
            <person name="Jeong S.-W."/>
            <person name="Joe M.-H."/>
            <person name="Cho y.-j."/>
            <person name="Kim M.-K."/>
            <person name="Lim S.-Y."/>
        </authorList>
    </citation>
    <scope>NUCLEOTIDE SEQUENCE [LARGE SCALE GENOMIC DNA]</scope>
    <source>
        <strain evidence="2 3">DY53</strain>
    </source>
</reference>
<evidence type="ECO:0000313" key="3">
    <source>
        <dbReference type="Proteomes" id="UP000019423"/>
    </source>
</evidence>
<sequence>MRRQIHNFCHTPGEREFAPTPPSYTSRKDRFARFSAASGRIAGLNSFGGLAAESLYSALAPLPT</sequence>
<feature type="region of interest" description="Disordered" evidence="1">
    <location>
        <begin position="1"/>
        <end position="24"/>
    </location>
</feature>
<protein>
    <submittedName>
        <fullName evidence="2">Uncharacterized protein</fullName>
    </submittedName>
</protein>
<dbReference type="EMBL" id="CP007145">
    <property type="protein sequence ID" value="AHJ98307.1"/>
    <property type="molecule type" value="Genomic_DNA"/>
</dbReference>
<accession>W8F2R1</accession>